<dbReference type="SMART" id="SM01007">
    <property type="entry name" value="Aldolase_II"/>
    <property type="match status" value="1"/>
</dbReference>
<dbReference type="InterPro" id="IPR050197">
    <property type="entry name" value="Aldolase_class_II_sugar_metab"/>
</dbReference>
<evidence type="ECO:0000259" key="9">
    <source>
        <dbReference type="SMART" id="SM01007"/>
    </source>
</evidence>
<dbReference type="PANTHER" id="PTHR22789">
    <property type="entry name" value="FUCULOSE PHOSPHATE ALDOLASE"/>
    <property type="match status" value="1"/>
</dbReference>
<evidence type="ECO:0000256" key="3">
    <source>
        <dbReference type="ARBA" id="ARBA00010037"/>
    </source>
</evidence>
<keyword evidence="5" id="KW-0479">Metal-binding</keyword>
<dbReference type="InterPro" id="IPR036409">
    <property type="entry name" value="Aldolase_II/adducin_N_sf"/>
</dbReference>
<evidence type="ECO:0000256" key="6">
    <source>
        <dbReference type="ARBA" id="ARBA00022833"/>
    </source>
</evidence>
<evidence type="ECO:0000256" key="1">
    <source>
        <dbReference type="ARBA" id="ARBA00001726"/>
    </source>
</evidence>
<dbReference type="GO" id="GO:0046872">
    <property type="term" value="F:metal ion binding"/>
    <property type="evidence" value="ECO:0007669"/>
    <property type="project" value="UniProtKB-KW"/>
</dbReference>
<dbReference type="GO" id="GO:0016832">
    <property type="term" value="F:aldehyde-lyase activity"/>
    <property type="evidence" value="ECO:0007669"/>
    <property type="project" value="TreeGrafter"/>
</dbReference>
<dbReference type="EMBL" id="JAQQAL010000034">
    <property type="protein sequence ID" value="MDC7227814.1"/>
    <property type="molecule type" value="Genomic_DNA"/>
</dbReference>
<dbReference type="PANTHER" id="PTHR22789:SF8">
    <property type="entry name" value="L-RIBULOSE-5-PHOSPHATE 4-EPIMERASE SGBE"/>
    <property type="match status" value="1"/>
</dbReference>
<feature type="domain" description="Class II aldolase/adducin N-terminal" evidence="9">
    <location>
        <begin position="9"/>
        <end position="197"/>
    </location>
</feature>
<comment type="catalytic activity">
    <reaction evidence="1">
        <text>L-ribulose 5-phosphate = D-xylulose 5-phosphate</text>
        <dbReference type="Rhea" id="RHEA:22368"/>
        <dbReference type="ChEBI" id="CHEBI:57737"/>
        <dbReference type="ChEBI" id="CHEBI:58226"/>
        <dbReference type="EC" id="5.1.3.4"/>
    </reaction>
</comment>
<dbReference type="SUPFAM" id="SSF53639">
    <property type="entry name" value="AraD/HMP-PK domain-like"/>
    <property type="match status" value="1"/>
</dbReference>
<accession>A0AAJ1IGK9</accession>
<evidence type="ECO:0000256" key="4">
    <source>
        <dbReference type="ARBA" id="ARBA00013186"/>
    </source>
</evidence>
<keyword evidence="8" id="KW-0119">Carbohydrate metabolism</keyword>
<comment type="similarity">
    <text evidence="3">Belongs to the aldolase class II family. AraD/FucA subfamily.</text>
</comment>
<reference evidence="10 11" key="1">
    <citation type="submission" date="2022-12" db="EMBL/GenBank/DDBJ databases">
        <title>Metagenome assembled genome from gulf of manar.</title>
        <authorList>
            <person name="Kohli P."/>
            <person name="Pk S."/>
            <person name="Venkata Ramana C."/>
            <person name="Sasikala C."/>
        </authorList>
    </citation>
    <scope>NUCLEOTIDE SEQUENCE [LARGE SCALE GENOMIC DNA]</scope>
    <source>
        <strain evidence="10">JB008</strain>
    </source>
</reference>
<dbReference type="Gene3D" id="3.40.225.10">
    <property type="entry name" value="Class II aldolase/adducin N-terminal domain"/>
    <property type="match status" value="1"/>
</dbReference>
<evidence type="ECO:0000313" key="11">
    <source>
        <dbReference type="Proteomes" id="UP001221217"/>
    </source>
</evidence>
<dbReference type="EC" id="5.1.3.4" evidence="4"/>
<evidence type="ECO:0000256" key="8">
    <source>
        <dbReference type="ARBA" id="ARBA00023277"/>
    </source>
</evidence>
<evidence type="ECO:0000256" key="2">
    <source>
        <dbReference type="ARBA" id="ARBA00001947"/>
    </source>
</evidence>
<protein>
    <recommendedName>
        <fullName evidence="4">L-ribulose-5-phosphate 4-epimerase</fullName>
        <ecNumber evidence="4">5.1.3.4</ecNumber>
    </recommendedName>
</protein>
<dbReference type="Proteomes" id="UP001221217">
    <property type="component" value="Unassembled WGS sequence"/>
</dbReference>
<keyword evidence="7 10" id="KW-0413">Isomerase</keyword>
<dbReference type="FunFam" id="3.40.225.10:FF:000001">
    <property type="entry name" value="L-ribulose-5-phosphate 4-epimerase UlaF"/>
    <property type="match status" value="1"/>
</dbReference>
<keyword evidence="6" id="KW-0862">Zinc</keyword>
<dbReference type="NCBIfam" id="NF006047">
    <property type="entry name" value="PRK08193.1"/>
    <property type="match status" value="1"/>
</dbReference>
<evidence type="ECO:0000256" key="7">
    <source>
        <dbReference type="ARBA" id="ARBA00023235"/>
    </source>
</evidence>
<dbReference type="GO" id="GO:0008742">
    <property type="term" value="F:L-ribulose-phosphate 4-epimerase activity"/>
    <property type="evidence" value="ECO:0007669"/>
    <property type="project" value="UniProtKB-EC"/>
</dbReference>
<evidence type="ECO:0000256" key="5">
    <source>
        <dbReference type="ARBA" id="ARBA00022723"/>
    </source>
</evidence>
<comment type="caution">
    <text evidence="10">The sequence shown here is derived from an EMBL/GenBank/DDBJ whole genome shotgun (WGS) entry which is preliminary data.</text>
</comment>
<gene>
    <name evidence="10" type="primary">araD</name>
    <name evidence="10" type="ORF">PQJ61_13700</name>
</gene>
<evidence type="ECO:0000313" key="10">
    <source>
        <dbReference type="EMBL" id="MDC7227814.1"/>
    </source>
</evidence>
<sequence>MSKFSELKKRVLECNMGIQEHKLAIFTWGNVSAVDRGNSCFAIKPSGVAYDNLTVDDIVVVGLDGSIIEGDRRPSSDTNTHLVLYNSFETIGGVVHTHSPYATGWAQTCTDIPIYGTTHADHLTKPVPCTAVMRDEQIEGDYETETGVQIVETFRDLYPSEVEMVLVACHGPFTWGATPEKALYNAVVLEEMARMAFVTHTVRPDTPELKESLRAKHYYRKHGKNAYYGQN</sequence>
<name>A0AAJ1IGK9_9SPIO</name>
<organism evidence="10 11">
    <name type="scientific">Candidatus Thalassospirochaeta sargassi</name>
    <dbReference type="NCBI Taxonomy" id="3119039"/>
    <lineage>
        <taxon>Bacteria</taxon>
        <taxon>Pseudomonadati</taxon>
        <taxon>Spirochaetota</taxon>
        <taxon>Spirochaetia</taxon>
        <taxon>Spirochaetales</taxon>
        <taxon>Spirochaetaceae</taxon>
        <taxon>Candidatus Thalassospirochaeta</taxon>
    </lineage>
</organism>
<dbReference type="Pfam" id="PF00596">
    <property type="entry name" value="Aldolase_II"/>
    <property type="match status" value="1"/>
</dbReference>
<dbReference type="GO" id="GO:0019323">
    <property type="term" value="P:pentose catabolic process"/>
    <property type="evidence" value="ECO:0007669"/>
    <property type="project" value="TreeGrafter"/>
</dbReference>
<dbReference type="AlphaFoldDB" id="A0AAJ1IGK9"/>
<dbReference type="InterPro" id="IPR001303">
    <property type="entry name" value="Aldolase_II/adducin_N"/>
</dbReference>
<proteinExistence type="inferred from homology"/>
<comment type="cofactor">
    <cofactor evidence="2">
        <name>Zn(2+)</name>
        <dbReference type="ChEBI" id="CHEBI:29105"/>
    </cofactor>
</comment>
<dbReference type="GO" id="GO:0005829">
    <property type="term" value="C:cytosol"/>
    <property type="evidence" value="ECO:0007669"/>
    <property type="project" value="TreeGrafter"/>
</dbReference>